<keyword evidence="1" id="KW-0479">Metal-binding</keyword>
<evidence type="ECO:0000256" key="3">
    <source>
        <dbReference type="ARBA" id="ARBA00022833"/>
    </source>
</evidence>
<reference evidence="7 8" key="1">
    <citation type="journal article" date="2017" name="Nat. Commun.">
        <title>Genome assembly with in vitro proximity ligation data and whole-genome triplication in lettuce.</title>
        <authorList>
            <person name="Reyes-Chin-Wo S."/>
            <person name="Wang Z."/>
            <person name="Yang X."/>
            <person name="Kozik A."/>
            <person name="Arikit S."/>
            <person name="Song C."/>
            <person name="Xia L."/>
            <person name="Froenicke L."/>
            <person name="Lavelle D.O."/>
            <person name="Truco M.J."/>
            <person name="Xia R."/>
            <person name="Zhu S."/>
            <person name="Xu C."/>
            <person name="Xu H."/>
            <person name="Xu X."/>
            <person name="Cox K."/>
            <person name="Korf I."/>
            <person name="Meyers B.C."/>
            <person name="Michelmore R.W."/>
        </authorList>
    </citation>
    <scope>NUCLEOTIDE SEQUENCE [LARGE SCALE GENOMIC DNA]</scope>
    <source>
        <strain evidence="8">cv. Salinas</strain>
        <tissue evidence="7">Seedlings</tissue>
    </source>
</reference>
<dbReference type="AlphaFoldDB" id="A0A9R1XW28"/>
<dbReference type="PROSITE" id="PS51999">
    <property type="entry name" value="ZF_GRF"/>
    <property type="match status" value="1"/>
</dbReference>
<name>A0A9R1XW28_LACSA</name>
<accession>A0A9R1XW28</accession>
<protein>
    <recommendedName>
        <fullName evidence="6">GRF-type domain-containing protein</fullName>
    </recommendedName>
</protein>
<dbReference type="GO" id="GO:0008270">
    <property type="term" value="F:zinc ion binding"/>
    <property type="evidence" value="ECO:0007669"/>
    <property type="project" value="UniProtKB-KW"/>
</dbReference>
<evidence type="ECO:0000256" key="4">
    <source>
        <dbReference type="PROSITE-ProRule" id="PRU01343"/>
    </source>
</evidence>
<dbReference type="Proteomes" id="UP000235145">
    <property type="component" value="Unassembled WGS sequence"/>
</dbReference>
<dbReference type="PANTHER" id="PTHR33248">
    <property type="entry name" value="ZINC ION-BINDING PROTEIN"/>
    <property type="match status" value="1"/>
</dbReference>
<proteinExistence type="predicted"/>
<keyword evidence="2 4" id="KW-0863">Zinc-finger</keyword>
<feature type="signal peptide" evidence="5">
    <location>
        <begin position="1"/>
        <end position="22"/>
    </location>
</feature>
<evidence type="ECO:0000313" key="8">
    <source>
        <dbReference type="Proteomes" id="UP000235145"/>
    </source>
</evidence>
<dbReference type="EMBL" id="NBSK02000001">
    <property type="protein sequence ID" value="KAJ0228174.1"/>
    <property type="molecule type" value="Genomic_DNA"/>
</dbReference>
<evidence type="ECO:0000313" key="7">
    <source>
        <dbReference type="EMBL" id="KAJ0228174.1"/>
    </source>
</evidence>
<evidence type="ECO:0000256" key="2">
    <source>
        <dbReference type="ARBA" id="ARBA00022771"/>
    </source>
</evidence>
<keyword evidence="8" id="KW-1185">Reference proteome</keyword>
<evidence type="ECO:0000256" key="5">
    <source>
        <dbReference type="SAM" id="SignalP"/>
    </source>
</evidence>
<keyword evidence="3" id="KW-0862">Zinc</keyword>
<comment type="caution">
    <text evidence="7">The sequence shown here is derived from an EMBL/GenBank/DDBJ whole genome shotgun (WGS) entry which is preliminary data.</text>
</comment>
<gene>
    <name evidence="7" type="ORF">LSAT_V11C100031460</name>
</gene>
<organism evidence="7 8">
    <name type="scientific">Lactuca sativa</name>
    <name type="common">Garden lettuce</name>
    <dbReference type="NCBI Taxonomy" id="4236"/>
    <lineage>
        <taxon>Eukaryota</taxon>
        <taxon>Viridiplantae</taxon>
        <taxon>Streptophyta</taxon>
        <taxon>Embryophyta</taxon>
        <taxon>Tracheophyta</taxon>
        <taxon>Spermatophyta</taxon>
        <taxon>Magnoliopsida</taxon>
        <taxon>eudicotyledons</taxon>
        <taxon>Gunneridae</taxon>
        <taxon>Pentapetalae</taxon>
        <taxon>asterids</taxon>
        <taxon>campanulids</taxon>
        <taxon>Asterales</taxon>
        <taxon>Asteraceae</taxon>
        <taxon>Cichorioideae</taxon>
        <taxon>Cichorieae</taxon>
        <taxon>Lactucinae</taxon>
        <taxon>Lactuca</taxon>
    </lineage>
</organism>
<dbReference type="Pfam" id="PF06839">
    <property type="entry name" value="Zn_ribbon_GRF"/>
    <property type="match status" value="1"/>
</dbReference>
<feature type="domain" description="GRF-type" evidence="6">
    <location>
        <begin position="22"/>
        <end position="62"/>
    </location>
</feature>
<evidence type="ECO:0000259" key="6">
    <source>
        <dbReference type="PROSITE" id="PS51999"/>
    </source>
</evidence>
<evidence type="ECO:0000256" key="1">
    <source>
        <dbReference type="ARBA" id="ARBA00022723"/>
    </source>
</evidence>
<keyword evidence="5" id="KW-0732">Signal</keyword>
<feature type="chain" id="PRO_5040290475" description="GRF-type domain-containing protein" evidence="5">
    <location>
        <begin position="23"/>
        <end position="95"/>
    </location>
</feature>
<sequence>MVFFFFVSHLLLLLRDSKMVLCFCGNVVVVRTSWTSRNPGHRFYTCPKMGSRCGFLGWVDPPMCQRSTVIIPGLLRTMNRYEVEVGQLKMCLLAS</sequence>
<dbReference type="InterPro" id="IPR010666">
    <property type="entry name" value="Znf_GRF"/>
</dbReference>